<feature type="domain" description="SEA" evidence="2">
    <location>
        <begin position="306"/>
        <end position="426"/>
    </location>
</feature>
<dbReference type="SUPFAM" id="SSF82671">
    <property type="entry name" value="SEA domain"/>
    <property type="match status" value="1"/>
</dbReference>
<name>A0A4Z2DIZ0_SCHJA</name>
<proteinExistence type="predicted"/>
<dbReference type="InterPro" id="IPR036364">
    <property type="entry name" value="SEA_dom_sf"/>
</dbReference>
<keyword evidence="1" id="KW-0732">Signal</keyword>
<dbReference type="Proteomes" id="UP000311919">
    <property type="component" value="Unassembled WGS sequence"/>
</dbReference>
<organism evidence="3 4">
    <name type="scientific">Schistosoma japonicum</name>
    <name type="common">Blood fluke</name>
    <dbReference type="NCBI Taxonomy" id="6182"/>
    <lineage>
        <taxon>Eukaryota</taxon>
        <taxon>Metazoa</taxon>
        <taxon>Spiralia</taxon>
        <taxon>Lophotrochozoa</taxon>
        <taxon>Platyhelminthes</taxon>
        <taxon>Trematoda</taxon>
        <taxon>Digenea</taxon>
        <taxon>Strigeidida</taxon>
        <taxon>Schistosomatoidea</taxon>
        <taxon>Schistosomatidae</taxon>
        <taxon>Schistosoma</taxon>
    </lineage>
</organism>
<gene>
    <name evidence="3" type="ORF">EWB00_000388</name>
</gene>
<comment type="caution">
    <text evidence="3">The sequence shown here is derived from an EMBL/GenBank/DDBJ whole genome shotgun (WGS) entry which is preliminary data.</text>
</comment>
<keyword evidence="4" id="KW-1185">Reference proteome</keyword>
<reference evidence="3 4" key="1">
    <citation type="submission" date="2019-03" db="EMBL/GenBank/DDBJ databases">
        <title>An improved genome assembly of the fluke Schistosoma japonicum.</title>
        <authorList>
            <person name="Hu W."/>
            <person name="Luo F."/>
            <person name="Yin M."/>
            <person name="Mo X."/>
            <person name="Sun C."/>
            <person name="Wu Q."/>
            <person name="Zhu B."/>
            <person name="Xiang M."/>
            <person name="Wang J."/>
            <person name="Wang Y."/>
            <person name="Zhang T."/>
            <person name="Xu B."/>
            <person name="Zheng H."/>
            <person name="Feng Z."/>
        </authorList>
    </citation>
    <scope>NUCLEOTIDE SEQUENCE [LARGE SCALE GENOMIC DNA]</scope>
    <source>
        <strain evidence="3">HuSjv2</strain>
        <tissue evidence="3">Worms</tissue>
    </source>
</reference>
<feature type="non-terminal residue" evidence="3">
    <location>
        <position position="805"/>
    </location>
</feature>
<evidence type="ECO:0000256" key="1">
    <source>
        <dbReference type="SAM" id="SignalP"/>
    </source>
</evidence>
<sequence>MTRRNLLKHSVFIILFNIGILCDCLLEKTLTVETVPNSNVLDESRLIKQQKQFFKSNSVPEIDFDIYGEFPTIKYFDVFEDDRMLKGPYTRFRRSQDKDFLNGKQSILIRSRIYSPFNWDDKLNDSESYIYKLLSTSYCELLLHSFQIGSKNQLKQPNCIFLQFSKGSIVLNAMLDFNDVNYSLLSVQDLSKLLIEGSKELINAIINDKKFHLGFNFNGNFSLQLIKIKEESTVPLSTPSISPLPIPPSTVATMTTTVAMIHSEETDSHRRSTINETQLSDDVHHTTSPDMNVVENDTLPPKEIVITHYVALNFELAKEGEPLKWNENLSDVNSEIYQTTSKRVCDIVLDALNVSVLEDYKIKCLSVSFIRGSVQVQVILQFTEVKNSTNNTESVSPLTEIVVNSITDYVNSTNNTNNLGISAQSNFAVANVDYDEETIINEPETTYSTEIIEHVFPTTYDNNQQSGAIISLSSQMINHYDKTTVKSSATNDESVNTQQPTVRISSFTESFSSTEDTVTYIVALNFKVQASNNSLAWDDDLLDTTSTVYQELYQKVCELLTVIMQSVSSVLWNIECGTITFKKGSIDVDAELILTINSTSNNTTYEPSSTVLNETSLIEAVNDYITTVDLNSTFGIYFDPNSSISLTLITGNMGSTIMQDSQVEIDVTSPATNKEDSDLLTASTNQFELMDESTADESILKNTSIRILEQIQSTEISRTPTPEAIGNLTTTMISRLLEGTSNTTYIFGISSDTSPSVYPIKTGRRKGRPKKKNQKIKMETKIAKISYRKENEGSKKKNNIEVDIQ</sequence>
<dbReference type="EMBL" id="SKCS01000112">
    <property type="protein sequence ID" value="TNN16463.1"/>
    <property type="molecule type" value="Genomic_DNA"/>
</dbReference>
<dbReference type="OrthoDB" id="6284722at2759"/>
<dbReference type="InterPro" id="IPR000082">
    <property type="entry name" value="SEA_dom"/>
</dbReference>
<dbReference type="Pfam" id="PF01390">
    <property type="entry name" value="SEA"/>
    <property type="match status" value="2"/>
</dbReference>
<dbReference type="PROSITE" id="PS50024">
    <property type="entry name" value="SEA"/>
    <property type="match status" value="2"/>
</dbReference>
<evidence type="ECO:0000259" key="2">
    <source>
        <dbReference type="PROSITE" id="PS50024"/>
    </source>
</evidence>
<dbReference type="AlphaFoldDB" id="A0A4Z2DIZ0"/>
<feature type="chain" id="PRO_5021474688" description="SEA domain-containing protein" evidence="1">
    <location>
        <begin position="23"/>
        <end position="805"/>
    </location>
</feature>
<accession>A0A4Z2DIZ0</accession>
<dbReference type="Gene3D" id="3.30.70.960">
    <property type="entry name" value="SEA domain"/>
    <property type="match status" value="1"/>
</dbReference>
<evidence type="ECO:0000313" key="4">
    <source>
        <dbReference type="Proteomes" id="UP000311919"/>
    </source>
</evidence>
<feature type="signal peptide" evidence="1">
    <location>
        <begin position="1"/>
        <end position="22"/>
    </location>
</feature>
<feature type="domain" description="SEA" evidence="2">
    <location>
        <begin position="518"/>
        <end position="640"/>
    </location>
</feature>
<evidence type="ECO:0000313" key="3">
    <source>
        <dbReference type="EMBL" id="TNN16463.1"/>
    </source>
</evidence>
<protein>
    <recommendedName>
        <fullName evidence="2">SEA domain-containing protein</fullName>
    </recommendedName>
</protein>